<gene>
    <name evidence="1" type="ORF">RRG08_042141</name>
</gene>
<comment type="caution">
    <text evidence="1">The sequence shown here is derived from an EMBL/GenBank/DDBJ whole genome shotgun (WGS) entry which is preliminary data.</text>
</comment>
<name>A0AAE1A2D1_9GAST</name>
<evidence type="ECO:0000313" key="1">
    <source>
        <dbReference type="EMBL" id="KAK3779974.1"/>
    </source>
</evidence>
<reference evidence="1" key="1">
    <citation type="journal article" date="2023" name="G3 (Bethesda)">
        <title>A reference genome for the long-term kleptoplast-retaining sea slug Elysia crispata morphotype clarki.</title>
        <authorList>
            <person name="Eastman K.E."/>
            <person name="Pendleton A.L."/>
            <person name="Shaikh M.A."/>
            <person name="Suttiyut T."/>
            <person name="Ogas R."/>
            <person name="Tomko P."/>
            <person name="Gavelis G."/>
            <person name="Widhalm J.R."/>
            <person name="Wisecaver J.H."/>
        </authorList>
    </citation>
    <scope>NUCLEOTIDE SEQUENCE</scope>
    <source>
        <strain evidence="1">ECLA1</strain>
    </source>
</reference>
<protein>
    <submittedName>
        <fullName evidence="1">Uncharacterized protein</fullName>
    </submittedName>
</protein>
<dbReference type="AlphaFoldDB" id="A0AAE1A2D1"/>
<organism evidence="1 2">
    <name type="scientific">Elysia crispata</name>
    <name type="common">lettuce slug</name>
    <dbReference type="NCBI Taxonomy" id="231223"/>
    <lineage>
        <taxon>Eukaryota</taxon>
        <taxon>Metazoa</taxon>
        <taxon>Spiralia</taxon>
        <taxon>Lophotrochozoa</taxon>
        <taxon>Mollusca</taxon>
        <taxon>Gastropoda</taxon>
        <taxon>Heterobranchia</taxon>
        <taxon>Euthyneura</taxon>
        <taxon>Panpulmonata</taxon>
        <taxon>Sacoglossa</taxon>
        <taxon>Placobranchoidea</taxon>
        <taxon>Plakobranchidae</taxon>
        <taxon>Elysia</taxon>
    </lineage>
</organism>
<accession>A0AAE1A2D1</accession>
<sequence length="106" mass="12267">MLLSQLKETTSHGLRWNKALTLLSTFIYDWFTGSKCCVWLQGILIMFGIFQNVRLKQVNDSRCFGMSIYNVVTAQQFTEPLDRMLNPPDTSQGTLRTLWPMMLSEL</sequence>
<dbReference type="Proteomes" id="UP001283361">
    <property type="component" value="Unassembled WGS sequence"/>
</dbReference>
<proteinExistence type="predicted"/>
<dbReference type="EMBL" id="JAWDGP010002776">
    <property type="protein sequence ID" value="KAK3779974.1"/>
    <property type="molecule type" value="Genomic_DNA"/>
</dbReference>
<evidence type="ECO:0000313" key="2">
    <source>
        <dbReference type="Proteomes" id="UP001283361"/>
    </source>
</evidence>
<keyword evidence="2" id="KW-1185">Reference proteome</keyword>